<accession>A0A6J4LWF6</accession>
<feature type="non-terminal residue" evidence="2">
    <location>
        <position position="1"/>
    </location>
</feature>
<organism evidence="2">
    <name type="scientific">uncultured Gemmatimonadota bacterium</name>
    <dbReference type="NCBI Taxonomy" id="203437"/>
    <lineage>
        <taxon>Bacteria</taxon>
        <taxon>Pseudomonadati</taxon>
        <taxon>Gemmatimonadota</taxon>
        <taxon>environmental samples</taxon>
    </lineage>
</organism>
<dbReference type="AlphaFoldDB" id="A0A6J4LWF6"/>
<dbReference type="EMBL" id="CADCTW010000138">
    <property type="protein sequence ID" value="CAA9339920.1"/>
    <property type="molecule type" value="Genomic_DNA"/>
</dbReference>
<name>A0A6J4LWF6_9BACT</name>
<proteinExistence type="predicted"/>
<feature type="region of interest" description="Disordered" evidence="1">
    <location>
        <begin position="268"/>
        <end position="397"/>
    </location>
</feature>
<feature type="region of interest" description="Disordered" evidence="1">
    <location>
        <begin position="226"/>
        <end position="252"/>
    </location>
</feature>
<evidence type="ECO:0000256" key="1">
    <source>
        <dbReference type="SAM" id="MobiDB-lite"/>
    </source>
</evidence>
<feature type="compositionally biased region" description="Basic residues" evidence="1">
    <location>
        <begin position="38"/>
        <end position="52"/>
    </location>
</feature>
<reference evidence="2" key="1">
    <citation type="submission" date="2020-02" db="EMBL/GenBank/DDBJ databases">
        <authorList>
            <person name="Meier V. D."/>
        </authorList>
    </citation>
    <scope>NUCLEOTIDE SEQUENCE</scope>
    <source>
        <strain evidence="2">AVDCRST_MAG68</strain>
    </source>
</reference>
<feature type="compositionally biased region" description="Basic residues" evidence="1">
    <location>
        <begin position="342"/>
        <end position="353"/>
    </location>
</feature>
<feature type="compositionally biased region" description="Basic and acidic residues" evidence="1">
    <location>
        <begin position="66"/>
        <end position="76"/>
    </location>
</feature>
<gene>
    <name evidence="2" type="ORF">AVDCRST_MAG68-2948</name>
</gene>
<evidence type="ECO:0000313" key="2">
    <source>
        <dbReference type="EMBL" id="CAA9339920.1"/>
    </source>
</evidence>
<feature type="compositionally biased region" description="Basic residues" evidence="1">
    <location>
        <begin position="77"/>
        <end position="97"/>
    </location>
</feature>
<feature type="non-terminal residue" evidence="2">
    <location>
        <position position="397"/>
    </location>
</feature>
<sequence length="397" mass="42563">AAGPGTRRAPGPRPGRGHHARHARARGADRGQRLGGSGRRRPLRRALRRWPRGRAPGGRRACPLHDGGRRGHADHQRRARGARPARPAHRGSPRGHPARPQQPVPWRPAGAAGHARRADAGQPAGHGKLPPRRGAEGAGARDAGHLRGRQGAGRGRAHLRRALPGPPQRAGLRRVRHGGGPGVRRRHGRDGADLQRRALHGGRGAHLPGRAHRGLLPLHLRRAHRRHPRGVERAPHPLPGLGDRREPRHGGGVRPLLLALHLDGALDGAGAGHGAQPHPRRLAGRAPHHPRARHARGGAHPLRPRAGDGHRHGRRARDGGQGPRALDPGAEPRRHPQLLQVRRAHGARRRRGDRGRGLGARDRDVPGGGDGPRPRRAGLPHHPAGVLSRHGDPQALL</sequence>
<feature type="compositionally biased region" description="Basic residues" evidence="1">
    <location>
        <begin position="278"/>
        <end position="297"/>
    </location>
</feature>
<feature type="region of interest" description="Disordered" evidence="1">
    <location>
        <begin position="1"/>
        <end position="192"/>
    </location>
</feature>
<feature type="compositionally biased region" description="Basic residues" evidence="1">
    <location>
        <begin position="15"/>
        <end position="25"/>
    </location>
</feature>
<feature type="compositionally biased region" description="Basic residues" evidence="1">
    <location>
        <begin position="171"/>
        <end position="188"/>
    </location>
</feature>
<protein>
    <submittedName>
        <fullName evidence="2">Stage II sporulation protein D</fullName>
    </submittedName>
</protein>
<feature type="compositionally biased region" description="Basic and acidic residues" evidence="1">
    <location>
        <begin position="354"/>
        <end position="365"/>
    </location>
</feature>